<dbReference type="SUPFAM" id="SSF48431">
    <property type="entry name" value="Lipovitellin-phosvitin complex, superhelical domain"/>
    <property type="match status" value="1"/>
</dbReference>
<dbReference type="WBParaSite" id="nOo.2.0.1.t00238-RA">
    <property type="protein sequence ID" value="nOo.2.0.1.t00238-RA"/>
    <property type="gene ID" value="nOo.2.0.1.g00238"/>
</dbReference>
<evidence type="ECO:0000259" key="8">
    <source>
        <dbReference type="PROSITE" id="PS51211"/>
    </source>
</evidence>
<keyword evidence="6" id="KW-0175">Coiled coil</keyword>
<dbReference type="SMART" id="SM01169">
    <property type="entry name" value="DUF1943"/>
    <property type="match status" value="1"/>
</dbReference>
<dbReference type="SMART" id="SM00216">
    <property type="entry name" value="VWD"/>
    <property type="match status" value="1"/>
</dbReference>
<gene>
    <name evidence="10" type="ORF">NOO_LOCUS238</name>
</gene>
<dbReference type="InterPro" id="IPR015816">
    <property type="entry name" value="Vitellinogen_b-sht_N"/>
</dbReference>
<evidence type="ECO:0000256" key="1">
    <source>
        <dbReference type="ARBA" id="ARBA00022729"/>
    </source>
</evidence>
<keyword evidence="2" id="KW-0758">Storage protein</keyword>
<evidence type="ECO:0000256" key="3">
    <source>
        <dbReference type="ARBA" id="ARBA00023157"/>
    </source>
</evidence>
<feature type="chain" id="PRO_5043137212" evidence="7">
    <location>
        <begin position="19"/>
        <end position="3042"/>
    </location>
</feature>
<feature type="domain" description="Vitellogenin" evidence="8">
    <location>
        <begin position="40"/>
        <end position="623"/>
    </location>
</feature>
<evidence type="ECO:0000256" key="2">
    <source>
        <dbReference type="ARBA" id="ARBA00022761"/>
    </source>
</evidence>
<dbReference type="Pfam" id="PF01347">
    <property type="entry name" value="Vitellogenin_N"/>
    <property type="match status" value="1"/>
</dbReference>
<dbReference type="SUPFAM" id="SSF56968">
    <property type="entry name" value="Lipovitellin-phosvitin complex, beta-sheet shell regions"/>
    <property type="match status" value="2"/>
</dbReference>
<dbReference type="PROSITE" id="PS51211">
    <property type="entry name" value="VITELLOGENIN"/>
    <property type="match status" value="1"/>
</dbReference>
<organism evidence="12">
    <name type="scientific">Onchocerca ochengi</name>
    <name type="common">Filarial nematode worm</name>
    <dbReference type="NCBI Taxonomy" id="42157"/>
    <lineage>
        <taxon>Eukaryota</taxon>
        <taxon>Metazoa</taxon>
        <taxon>Ecdysozoa</taxon>
        <taxon>Nematoda</taxon>
        <taxon>Chromadorea</taxon>
        <taxon>Rhabditida</taxon>
        <taxon>Spirurina</taxon>
        <taxon>Spiruromorpha</taxon>
        <taxon>Filarioidea</taxon>
        <taxon>Onchocercidae</taxon>
        <taxon>Onchocerca</taxon>
    </lineage>
</organism>
<dbReference type="STRING" id="42157.A0A182DX66"/>
<accession>A0A182DX66</accession>
<dbReference type="SMART" id="SM00638">
    <property type="entry name" value="LPD_N"/>
    <property type="match status" value="1"/>
</dbReference>
<dbReference type="Pfam" id="PF00094">
    <property type="entry name" value="VWD"/>
    <property type="match status" value="1"/>
</dbReference>
<dbReference type="EMBL" id="UYRW01000021">
    <property type="protein sequence ID" value="VDK61688.1"/>
    <property type="molecule type" value="Genomic_DNA"/>
</dbReference>
<evidence type="ECO:0000313" key="12">
    <source>
        <dbReference type="WBParaSite" id="nOo.2.0.1.t00238-RA"/>
    </source>
</evidence>
<evidence type="ECO:0000256" key="4">
    <source>
        <dbReference type="ARBA" id="ARBA00023180"/>
    </source>
</evidence>
<dbReference type="InterPro" id="IPR015819">
    <property type="entry name" value="Lipid_transp_b-sht_shell"/>
</dbReference>
<name>A0A182DX66_ONCOC</name>
<feature type="domain" description="VWFD" evidence="9">
    <location>
        <begin position="2514"/>
        <end position="2686"/>
    </location>
</feature>
<evidence type="ECO:0000256" key="5">
    <source>
        <dbReference type="PROSITE-ProRule" id="PRU00557"/>
    </source>
</evidence>
<evidence type="ECO:0000313" key="11">
    <source>
        <dbReference type="Proteomes" id="UP000271087"/>
    </source>
</evidence>
<evidence type="ECO:0000313" key="10">
    <source>
        <dbReference type="EMBL" id="VDK61688.1"/>
    </source>
</evidence>
<reference evidence="12" key="1">
    <citation type="submission" date="2016-06" db="UniProtKB">
        <authorList>
            <consortium name="WormBaseParasite"/>
        </authorList>
    </citation>
    <scope>IDENTIFICATION</scope>
</reference>
<feature type="coiled-coil region" evidence="6">
    <location>
        <begin position="2275"/>
        <end position="2365"/>
    </location>
</feature>
<dbReference type="InterPro" id="IPR015255">
    <property type="entry name" value="Vitellinogen_open_b-sht"/>
</dbReference>
<dbReference type="InterPro" id="IPR015817">
    <property type="entry name" value="Vitellinogen_open_b-sht_sub1"/>
</dbReference>
<dbReference type="PROSITE" id="PS51233">
    <property type="entry name" value="VWFD"/>
    <property type="match status" value="1"/>
</dbReference>
<feature type="signal peptide" evidence="7">
    <location>
        <begin position="1"/>
        <end position="18"/>
    </location>
</feature>
<dbReference type="OrthoDB" id="6484170at2759"/>
<keyword evidence="1 7" id="KW-0732">Signal</keyword>
<dbReference type="InterPro" id="IPR011030">
    <property type="entry name" value="Lipovitellin_superhlx_dom"/>
</dbReference>
<dbReference type="GO" id="GO:0005319">
    <property type="term" value="F:lipid transporter activity"/>
    <property type="evidence" value="ECO:0007669"/>
    <property type="project" value="InterPro"/>
</dbReference>
<dbReference type="Proteomes" id="UP000271087">
    <property type="component" value="Unassembled WGS sequence"/>
</dbReference>
<dbReference type="Pfam" id="PF09172">
    <property type="entry name" value="Vit_open_b-sht"/>
    <property type="match status" value="1"/>
</dbReference>
<reference evidence="10 11" key="2">
    <citation type="submission" date="2018-08" db="EMBL/GenBank/DDBJ databases">
        <authorList>
            <person name="Laetsch R D."/>
            <person name="Stevens L."/>
            <person name="Kumar S."/>
            <person name="Blaxter L. M."/>
        </authorList>
    </citation>
    <scope>NUCLEOTIDE SEQUENCE [LARGE SCALE GENOMIC DNA]</scope>
</reference>
<dbReference type="InterPro" id="IPR001846">
    <property type="entry name" value="VWF_type-D"/>
</dbReference>
<evidence type="ECO:0000256" key="6">
    <source>
        <dbReference type="SAM" id="Coils"/>
    </source>
</evidence>
<dbReference type="Gene3D" id="2.30.230.10">
    <property type="entry name" value="Lipovitellin, beta-sheet shell regions, chain A"/>
    <property type="match status" value="1"/>
</dbReference>
<sequence length="3042" mass="346536">MHLEWLLPLQAIITWTVAYDGTSKDVCAIACTGVSSDVKYDVGRSYVFDVTSRTILKMGQERDTDVIQNAQAHISVHSSCEFSLKLTRTSLRGMDVGNEWSHILERSPLRFAFDDGEVKAVCPHDGDPTWAVNIKRAILSAFQTKLEGARETDIYGDCPVTIEKRKSNEVLNLKTAKQLNACYREHDIAGVRAVPYRLESKIQIAPMMETKQTCERQITSYNLQQVTCTEDYRVASPFGEGNLGTLHVEQTLRAVGISTAAPQELFKERSSIVFDHINDHLHPKSSPQFARQIIDKLCRPDDRVDPDAASHFADLVHNLRGLSETEISSIANLQCDAFIDALAACASHACLLQLGNLINSGAASESVYSSLALLPNPKKGTMDSVAAFIERVPLHGLLAVSSLVQSYCIAHPTCGMEPTVQRIIHSILSKLPPGCQVVHQFEEIKEAVIILKSIGNIGHEEHSLSSLIDCIANDRIPKVVKIAAIDALRRKPCSQQRNSKITELFLDEKENAEVRIKSFRQLMECVNDEILQIIVDQLHNETINQVGSYVRSYLNTKQRSTNPGSRNLQYLLKRFHIPQRFKLDSNRFSGFYELGYLDRENNYGGHMDTSILLAPNGYIPREVAFNFTVHLFGKSINILEIGARTENMEEAEEELFGPDGYISNPNGHVFREKRFQSRYPKLNHLKELYRRRNIGVENQIRASFYMRMFGDDLQYCGFQRDHQRFLEEVKESIELDKVLTKLMQEKTKKLSYYMLPFELSQTLPTLSGLSLQFLVNISVAAKIDGKLRLNLVNLLQRKGDANSQLELHPSVSIARGGVILLRAGHVASGVMTMSSLHAATSVVQSMEMTDGRKLSLKIDVPHQHLLLAKIRTDITKIESNHHQPFTVGRHIHEIAKKHYCSGDTLTKILGIQACVDFHANLPIMEGNIKVEKVDRGLNSYQFLVERASTRGEQKLLISMDTPGSEINRKMEATEAGERNSYKLNAKSVAESVTAAEVAAELQYSISKPYAMLDFHLDKVFSKPIILKTLINPETPKYEGKLEYSGPDFNGKLDTSVICQGMFDLKGTISSEYQIVNNPKHALEIGFEQAFQKSGTNHNFKHVLHATGTTFNKFNFQVLSDRTGNNMNNLLEVTYFGEQLLANLDVTRGPNNIYIAVGRMKCDRLGIDSKADITYQNRFPLQFMLKINAESPRIQNIHASAEYVVKVDPKWNFNGNVLLRYPGREIALNKKIDELTNGQYKTETHLRWDPNGRIDVVSDVVCRPRENEYTIESTASIAGVSEPISIKKHIKYQSDNYNLQWEAKQGGQMIYELIANLVGQFGDQQQLNIKINSEKFEPRINYRLTAELQPSADSITALATVHKDGRHFGAGNIIVPKKFDLPNQQYRGEFSWIYQNRPRKVVVEYNLTKHTYDSLHAMKVQSDDNLDLNMQFDRHQDRMTLKCDLDKDRIRTVSMLLTATPFHWDFFEVDGHLNTDRPLQQRSIKAKAGFLYRIDQANMQGLLEVNNERYGIEGHWRKVLQDIGRHYIYAGKFEIPQNRISLEQQLEVLDTMTIRKAKTIFELISAERTYNLTNEIKSDDTSFHTATDLIGSGIMLKHTVGYNREHGQRTLKKHLKYNEKEINIDTVTVYRDGEVKVDIGASSTFDMIRYGKVMFNCRKGQTFWNCDAESNINNQYVIKGHETLSPQNTDIGYLIKLGNVQVSKYNANAMLRRAEILYNLEMDVNGDRGIVKLQTPTHAIDNPQVRITRKGPSEFEVHTESGSRGRIYAHVKTGDYDKLLKIQITEIPEPFELHLENSLTDGKQKSIAELTLDPLGQKRTYGIENEIEGEGERFRALRSILKRPKRTIKIELLRPARNKYVLSLLPNVGGRRLPTVAEMTYQKTTDGYHWEGSISDQALKTPLKAKVVYRKDERDKFNYRLDWQTEFAYSDEPDKLFSNSLHLHRSVVPSTRRKRTAIRRGERDDNVRFVVELKSIHLASNLNTRLWTKVDRSLIGENAIPVHATFGLETRNLQRQPVEYSLEMRTDAVKFTEIQLKSPNSVLKARIDKTNDNHYRVGFYENNERPYIVGELNLDDNGPVFEYRDERSQEVKLHASAQKLNDYEGKIDVWHSEASKKIQDALISLQMKEGNVWNSKIYIRPAVESEIMKKSKETVSKTSELQQCSFMRDAFLPIFSSHKQIANDVATTLDRVIKEWTEEHRSFAAELGSEYASLVDEIENNYEVIKEAILAAYDHAYQEMEQFVIIQAVSNSDFTYRLLQLMDGGSGIQQEIMTALRPISDLIDQLNKELSDLQRNAAIVVDRLEDTLKLNDLRRALEEYKQNFEQTDVIQIILYEMRKLSHQYQLPDLERTIADMEVNRRRYEGEALEIYNKIKNFLLDRVIVSMLSKTTSAIFDSLDDNQIRQKWQEIINYLRGKITGNELAKQFWRNYIPTYKRLSPGKYELEVTVPYSVSSLKEVLSNLHPQRFSALKSSIIESLGLSLKDQEFAQSLSDTIYTYKSTKFDPWKMMSPFKSTAYIINGDRFVTFDGRVFAFHARCEYLLASDLRTQRFALFAIFSSKGHLEAIKAELRGEEVILYKSGNVQVNGAPVSMPWQKIDGIDGAVLISVCRKDHWTALQTYEGLCVRCNSQFDICEIVLPGRMYGRSNGLLGLNDNEPSNDRDLVDGTPNDQLNVLAEHWAINGECRINQARDLTHRDDDRCQEYFQSSDSPLKLCFNRIRPKPFEEICSNGGKQQHCTATSAYLQVCLNAGIMIALPHECVRCEGDLHLDDERKVENPGAEHDVVFVVEERKCMDLHKDKIARIAQRISQEQRSVRFGWVGFGGEGVHHEPLVHYEQNEALLDVSTFMRQTQQSFEPVSGIEVPHGCPKKAVEFAVKHFPFRFASAKSIVLVMCRKCSYRGHAEMLDMLLEQDITMHLLTLSKFKTSDGRKVVGMDAKQLLDESGAQIGERTSLLHPHDTCSVVAQQTFGTVFSLKHGSMVAASRITPKSKSYCFNCQCTANGLFARSICRPCEMIEPAELASYKVIDSEPDNDLQLLDVFI</sequence>
<evidence type="ECO:0000256" key="7">
    <source>
        <dbReference type="SAM" id="SignalP"/>
    </source>
</evidence>
<dbReference type="InterPro" id="IPR001747">
    <property type="entry name" value="Vitellogenin_N"/>
</dbReference>
<comment type="caution">
    <text evidence="5">Lacks conserved residue(s) required for the propagation of feature annotation.</text>
</comment>
<protein>
    <submittedName>
        <fullName evidence="12">Vitellogenin domain-containing protein</fullName>
    </submittedName>
</protein>
<dbReference type="GO" id="GO:0045735">
    <property type="term" value="F:nutrient reservoir activity"/>
    <property type="evidence" value="ECO:0007669"/>
    <property type="project" value="UniProtKB-KW"/>
</dbReference>
<proteinExistence type="predicted"/>
<dbReference type="InterPro" id="IPR050733">
    <property type="entry name" value="Vitellogenin/Apolipophorin"/>
</dbReference>
<dbReference type="Gene3D" id="2.20.80.10">
    <property type="entry name" value="Lipovitellin-phosvitin complex, chain A, domain 4"/>
    <property type="match status" value="1"/>
</dbReference>
<keyword evidence="11" id="KW-1185">Reference proteome</keyword>
<keyword evidence="4" id="KW-0325">Glycoprotein</keyword>
<dbReference type="PANTHER" id="PTHR23345:SF15">
    <property type="entry name" value="VITELLOGENIN 1-RELATED"/>
    <property type="match status" value="1"/>
</dbReference>
<dbReference type="Gene3D" id="2.20.50.20">
    <property type="entry name" value="Lipovitellin. Chain A, domain 3"/>
    <property type="match status" value="1"/>
</dbReference>
<keyword evidence="3" id="KW-1015">Disulfide bond</keyword>
<evidence type="ECO:0000259" key="9">
    <source>
        <dbReference type="PROSITE" id="PS51233"/>
    </source>
</evidence>
<dbReference type="Gene3D" id="1.25.10.20">
    <property type="entry name" value="Vitellinogen, superhelical"/>
    <property type="match status" value="1"/>
</dbReference>
<dbReference type="PANTHER" id="PTHR23345">
    <property type="entry name" value="VITELLOGENIN-RELATED"/>
    <property type="match status" value="1"/>
</dbReference>